<dbReference type="AlphaFoldDB" id="A0A7J6WAX9"/>
<accession>A0A7J6WAX9</accession>
<evidence type="ECO:0000313" key="1">
    <source>
        <dbReference type="EMBL" id="KAF5194123.1"/>
    </source>
</evidence>
<reference evidence="1 2" key="1">
    <citation type="submission" date="2020-06" db="EMBL/GenBank/DDBJ databases">
        <title>Transcriptomic and genomic resources for Thalictrum thalictroides and T. hernandezii: Facilitating candidate gene discovery in an emerging model plant lineage.</title>
        <authorList>
            <person name="Arias T."/>
            <person name="Riano-Pachon D.M."/>
            <person name="Di Stilio V.S."/>
        </authorList>
    </citation>
    <scope>NUCLEOTIDE SEQUENCE [LARGE SCALE GENOMIC DNA]</scope>
    <source>
        <strain evidence="2">cv. WT478/WT964</strain>
        <tissue evidence="1">Leaves</tissue>
    </source>
</reference>
<dbReference type="Proteomes" id="UP000554482">
    <property type="component" value="Unassembled WGS sequence"/>
</dbReference>
<comment type="caution">
    <text evidence="1">The sequence shown here is derived from an EMBL/GenBank/DDBJ whole genome shotgun (WGS) entry which is preliminary data.</text>
</comment>
<proteinExistence type="predicted"/>
<gene>
    <name evidence="1" type="ORF">FRX31_016288</name>
</gene>
<keyword evidence="2" id="KW-1185">Reference proteome</keyword>
<dbReference type="EMBL" id="JABWDY010019137">
    <property type="protein sequence ID" value="KAF5194123.1"/>
    <property type="molecule type" value="Genomic_DNA"/>
</dbReference>
<evidence type="ECO:0000313" key="2">
    <source>
        <dbReference type="Proteomes" id="UP000554482"/>
    </source>
</evidence>
<sequence>MLNLWSILLRSDQQTLLTLYAVDTVEDWLKAWPAKTGNELMVHVWRFLPYVVLWTIWKNMNRKVFDEVEVQITKMEREVKALAWYWCGIWAGRKKYRFRDLSTNWDGVLTGMVMRSQVATGTVVGLLPATGIG</sequence>
<name>A0A7J6WAX9_THATH</name>
<organism evidence="1 2">
    <name type="scientific">Thalictrum thalictroides</name>
    <name type="common">Rue-anemone</name>
    <name type="synonym">Anemone thalictroides</name>
    <dbReference type="NCBI Taxonomy" id="46969"/>
    <lineage>
        <taxon>Eukaryota</taxon>
        <taxon>Viridiplantae</taxon>
        <taxon>Streptophyta</taxon>
        <taxon>Embryophyta</taxon>
        <taxon>Tracheophyta</taxon>
        <taxon>Spermatophyta</taxon>
        <taxon>Magnoliopsida</taxon>
        <taxon>Ranunculales</taxon>
        <taxon>Ranunculaceae</taxon>
        <taxon>Thalictroideae</taxon>
        <taxon>Thalictrum</taxon>
    </lineage>
</organism>
<protein>
    <submittedName>
        <fullName evidence="1">Uncharacterized protein</fullName>
    </submittedName>
</protein>